<accession>A0ABR0RWD7</accession>
<evidence type="ECO:0000313" key="1">
    <source>
        <dbReference type="EMBL" id="KAK5944909.1"/>
    </source>
</evidence>
<dbReference type="EMBL" id="JAVHJV010000002">
    <property type="protein sequence ID" value="KAK5944909.1"/>
    <property type="molecule type" value="Genomic_DNA"/>
</dbReference>
<gene>
    <name evidence="1" type="ORF">PMZ80_002111</name>
</gene>
<keyword evidence="2" id="KW-1185">Reference proteome</keyword>
<comment type="caution">
    <text evidence="1">The sequence shown here is derived from an EMBL/GenBank/DDBJ whole genome shotgun (WGS) entry which is preliminary data.</text>
</comment>
<dbReference type="RefSeq" id="XP_064732999.1">
    <property type="nucleotide sequence ID" value="XM_064870546.1"/>
</dbReference>
<organism evidence="1 2">
    <name type="scientific">Knufia obscura</name>
    <dbReference type="NCBI Taxonomy" id="1635080"/>
    <lineage>
        <taxon>Eukaryota</taxon>
        <taxon>Fungi</taxon>
        <taxon>Dikarya</taxon>
        <taxon>Ascomycota</taxon>
        <taxon>Pezizomycotina</taxon>
        <taxon>Eurotiomycetes</taxon>
        <taxon>Chaetothyriomycetidae</taxon>
        <taxon>Chaetothyriales</taxon>
        <taxon>Trichomeriaceae</taxon>
        <taxon>Knufia</taxon>
    </lineage>
</organism>
<name>A0ABR0RWD7_9EURO</name>
<dbReference type="GeneID" id="89995560"/>
<dbReference type="Proteomes" id="UP001334248">
    <property type="component" value="Unassembled WGS sequence"/>
</dbReference>
<protein>
    <submittedName>
        <fullName evidence="1">Uncharacterized protein</fullName>
    </submittedName>
</protein>
<proteinExistence type="predicted"/>
<reference evidence="1 2" key="1">
    <citation type="journal article" date="2023" name="Res Sq">
        <title>Genomic and morphological characterization of Knufia obscura isolated from the Mars 2020 spacecraft assembly facility.</title>
        <authorList>
            <person name="Chander A.M."/>
            <person name="Teixeira M.M."/>
            <person name="Singh N.K."/>
            <person name="Williams M.P."/>
            <person name="Parker C.W."/>
            <person name="Leo P."/>
            <person name="Stajich J.E."/>
            <person name="Torok T."/>
            <person name="Tighe S."/>
            <person name="Mason C.E."/>
            <person name="Venkateswaran K."/>
        </authorList>
    </citation>
    <scope>NUCLEOTIDE SEQUENCE [LARGE SCALE GENOMIC DNA]</scope>
    <source>
        <strain evidence="1 2">CCFEE 5817</strain>
    </source>
</reference>
<sequence length="282" mass="32807">MASSSTRFRFLELPLEIQRNIFERMYEDRYVFKAQKGVLSRVWWTGGPPLAPLRTCRHFYREALKLYQDACCNVDIIGVDRGRLDLSFGQADKSWIFSVVKELTMFGSPSALDLRFTAIQTLKLVVYEGSYISDPKKEDQAVVEGALRQPGLLQQAENNVKDHVRRFSLSPAKDLIKQVTFVQHVVRTPGFEVNRISKWLVCVSFDINVNGDDIQCSHTRTWKEKFPLPPHDRLRRRFYAVVAEIANLRGPPRVAEPVSLNEWFQRWARSSQRQRPIHKMRL</sequence>
<evidence type="ECO:0000313" key="2">
    <source>
        <dbReference type="Proteomes" id="UP001334248"/>
    </source>
</evidence>